<keyword evidence="3" id="KW-1185">Reference proteome</keyword>
<proteinExistence type="predicted"/>
<sequence>MSGFYNHIKMLGASLIGRRKSTTSKGRTLTEEEIKGKGQSVDGDGEMGCRNTTANPSDGLASHRHQHLLLKLEQCQSAVMWRAPEMECSILHSEGFGSGL</sequence>
<evidence type="ECO:0000313" key="2">
    <source>
        <dbReference type="EMBL" id="KAL1397279.1"/>
    </source>
</evidence>
<accession>A0ABD1DCU9</accession>
<name>A0ABD1DCU9_CULPP</name>
<organism evidence="2 3">
    <name type="scientific">Culex pipiens pipiens</name>
    <name type="common">Northern house mosquito</name>
    <dbReference type="NCBI Taxonomy" id="38569"/>
    <lineage>
        <taxon>Eukaryota</taxon>
        <taxon>Metazoa</taxon>
        <taxon>Ecdysozoa</taxon>
        <taxon>Arthropoda</taxon>
        <taxon>Hexapoda</taxon>
        <taxon>Insecta</taxon>
        <taxon>Pterygota</taxon>
        <taxon>Neoptera</taxon>
        <taxon>Endopterygota</taxon>
        <taxon>Diptera</taxon>
        <taxon>Nematocera</taxon>
        <taxon>Culicoidea</taxon>
        <taxon>Culicidae</taxon>
        <taxon>Culicinae</taxon>
        <taxon>Culicini</taxon>
        <taxon>Culex</taxon>
        <taxon>Culex</taxon>
    </lineage>
</organism>
<protein>
    <submittedName>
        <fullName evidence="2">Uncharacterized protein</fullName>
    </submittedName>
</protein>
<feature type="region of interest" description="Disordered" evidence="1">
    <location>
        <begin position="19"/>
        <end position="60"/>
    </location>
</feature>
<gene>
    <name evidence="2" type="ORF">pipiens_009887</name>
</gene>
<evidence type="ECO:0000256" key="1">
    <source>
        <dbReference type="SAM" id="MobiDB-lite"/>
    </source>
</evidence>
<dbReference type="AlphaFoldDB" id="A0ABD1DCU9"/>
<reference evidence="2 3" key="1">
    <citation type="submission" date="2024-05" db="EMBL/GenBank/DDBJ databases">
        <title>Culex pipiens pipiens assembly and annotation.</title>
        <authorList>
            <person name="Alout H."/>
            <person name="Durand T."/>
        </authorList>
    </citation>
    <scope>NUCLEOTIDE SEQUENCE [LARGE SCALE GENOMIC DNA]</scope>
    <source>
        <strain evidence="2">HA-2024</strain>
        <tissue evidence="2">Whole body</tissue>
    </source>
</reference>
<dbReference type="EMBL" id="JBEHCU010006362">
    <property type="protein sequence ID" value="KAL1397279.1"/>
    <property type="molecule type" value="Genomic_DNA"/>
</dbReference>
<evidence type="ECO:0000313" key="3">
    <source>
        <dbReference type="Proteomes" id="UP001562425"/>
    </source>
</evidence>
<dbReference type="Proteomes" id="UP001562425">
    <property type="component" value="Unassembled WGS sequence"/>
</dbReference>
<comment type="caution">
    <text evidence="2">The sequence shown here is derived from an EMBL/GenBank/DDBJ whole genome shotgun (WGS) entry which is preliminary data.</text>
</comment>